<organism evidence="1 2">
    <name type="scientific">Spirosoma aureum</name>
    <dbReference type="NCBI Taxonomy" id="2692134"/>
    <lineage>
        <taxon>Bacteria</taxon>
        <taxon>Pseudomonadati</taxon>
        <taxon>Bacteroidota</taxon>
        <taxon>Cytophagia</taxon>
        <taxon>Cytophagales</taxon>
        <taxon>Cytophagaceae</taxon>
        <taxon>Spirosoma</taxon>
    </lineage>
</organism>
<sequence>MTIIFNYLFTKSDDGFICRVPVRILNKGVLLKGVRLNTVNSEGIDIQQWVGKNLDVTIKDGVYSITGLAS</sequence>
<name>A0A6G9ATS7_9BACT</name>
<proteinExistence type="predicted"/>
<gene>
    <name evidence="1" type="ORF">G8759_25855</name>
</gene>
<evidence type="ECO:0000313" key="1">
    <source>
        <dbReference type="EMBL" id="QIP15810.1"/>
    </source>
</evidence>
<protein>
    <submittedName>
        <fullName evidence="1">Uncharacterized protein</fullName>
    </submittedName>
</protein>
<reference evidence="1 2" key="1">
    <citation type="submission" date="2020-03" db="EMBL/GenBank/DDBJ databases">
        <authorList>
            <person name="Kim M.K."/>
        </authorList>
    </citation>
    <scope>NUCLEOTIDE SEQUENCE [LARGE SCALE GENOMIC DNA]</scope>
    <source>
        <strain evidence="1 2">BT328</strain>
    </source>
</reference>
<evidence type="ECO:0000313" key="2">
    <source>
        <dbReference type="Proteomes" id="UP000501802"/>
    </source>
</evidence>
<keyword evidence="2" id="KW-1185">Reference proteome</keyword>
<dbReference type="Proteomes" id="UP000501802">
    <property type="component" value="Chromosome"/>
</dbReference>
<dbReference type="EMBL" id="CP050063">
    <property type="protein sequence ID" value="QIP15810.1"/>
    <property type="molecule type" value="Genomic_DNA"/>
</dbReference>
<dbReference type="KEGG" id="spib:G8759_25855"/>
<accession>A0A6G9ATS7</accession>
<dbReference type="AlphaFoldDB" id="A0A6G9ATS7"/>
<dbReference type="RefSeq" id="WP_167214798.1">
    <property type="nucleotide sequence ID" value="NZ_CP050063.1"/>
</dbReference>